<protein>
    <submittedName>
        <fullName evidence="1">Uncharacterized protein</fullName>
    </submittedName>
</protein>
<reference evidence="1" key="1">
    <citation type="submission" date="2020-04" db="EMBL/GenBank/DDBJ databases">
        <authorList>
            <person name="Chiriac C."/>
            <person name="Salcher M."/>
            <person name="Ghai R."/>
            <person name="Kavagutti S V."/>
        </authorList>
    </citation>
    <scope>NUCLEOTIDE SEQUENCE</scope>
</reference>
<organism evidence="1">
    <name type="scientific">uncultured Caudovirales phage</name>
    <dbReference type="NCBI Taxonomy" id="2100421"/>
    <lineage>
        <taxon>Viruses</taxon>
        <taxon>Duplodnaviria</taxon>
        <taxon>Heunggongvirae</taxon>
        <taxon>Uroviricota</taxon>
        <taxon>Caudoviricetes</taxon>
        <taxon>Peduoviridae</taxon>
        <taxon>Maltschvirus</taxon>
        <taxon>Maltschvirus maltsch</taxon>
    </lineage>
</organism>
<accession>A0A6J5LSJ9</accession>
<name>A0A6J5LSJ9_9CAUD</name>
<evidence type="ECO:0000313" key="1">
    <source>
        <dbReference type="EMBL" id="CAB4136712.1"/>
    </source>
</evidence>
<proteinExistence type="predicted"/>
<gene>
    <name evidence="1" type="ORF">UFOVP307_4</name>
</gene>
<sequence length="75" mass="8679">MRRMYEFACINGHKTERFVVYETTSLKCECGEETHRILSAPAFKLEGWSGAFPSSHGRFEKSHLDRLKAEQKLNS</sequence>
<dbReference type="EMBL" id="LR796323">
    <property type="protein sequence ID" value="CAB4136712.1"/>
    <property type="molecule type" value="Genomic_DNA"/>
</dbReference>